<comment type="caution">
    <text evidence="3">The sequence shown here is derived from an EMBL/GenBank/DDBJ whole genome shotgun (WGS) entry which is preliminary data.</text>
</comment>
<dbReference type="AlphaFoldDB" id="A0A015VCK4"/>
<protein>
    <recommendedName>
        <fullName evidence="5">DUF4911 domain-containing protein</fullName>
    </recommendedName>
</protein>
<dbReference type="EMBL" id="JGDB01000009">
    <property type="protein sequence ID" value="EXY92903.1"/>
    <property type="molecule type" value="Genomic_DNA"/>
</dbReference>
<proteinExistence type="predicted"/>
<evidence type="ECO:0000313" key="4">
    <source>
        <dbReference type="Proteomes" id="UP000020773"/>
    </source>
</evidence>
<evidence type="ECO:0000313" key="2">
    <source>
        <dbReference type="EMBL" id="EXY93046.1"/>
    </source>
</evidence>
<dbReference type="EMBL" id="JGDB01000006">
    <property type="protein sequence ID" value="EXY93071.1"/>
    <property type="molecule type" value="Genomic_DNA"/>
</dbReference>
<sequence>MQRPPVKYIVQIGDRYLSELIYYWLYYDKPCSLLYQSPQTEGVTAVKLVVDSDRAAEFLFRVKEKTGCKLYKVE</sequence>
<organism evidence="3 4">
    <name type="scientific">Bacteroides fragilis str. 3998T(B)3</name>
    <dbReference type="NCBI Taxonomy" id="1339316"/>
    <lineage>
        <taxon>Bacteria</taxon>
        <taxon>Pseudomonadati</taxon>
        <taxon>Bacteroidota</taxon>
        <taxon>Bacteroidia</taxon>
        <taxon>Bacteroidales</taxon>
        <taxon>Bacteroidaceae</taxon>
        <taxon>Bacteroides</taxon>
    </lineage>
</organism>
<evidence type="ECO:0000313" key="3">
    <source>
        <dbReference type="EMBL" id="EXY93071.1"/>
    </source>
</evidence>
<accession>A0A015VCK4</accession>
<dbReference type="EMBL" id="JGDB01000008">
    <property type="protein sequence ID" value="EXY93046.1"/>
    <property type="molecule type" value="Genomic_DNA"/>
</dbReference>
<dbReference type="PATRIC" id="fig|1339316.3.peg.143"/>
<dbReference type="Proteomes" id="UP000020773">
    <property type="component" value="Unassembled WGS sequence"/>
</dbReference>
<evidence type="ECO:0000313" key="1">
    <source>
        <dbReference type="EMBL" id="EXY92903.1"/>
    </source>
</evidence>
<name>A0A015VCK4_BACFG</name>
<gene>
    <name evidence="3" type="ORF">M125_0141</name>
    <name evidence="2" type="ORF">M125_0233</name>
    <name evidence="1" type="ORF">M125_0320</name>
</gene>
<reference evidence="3 4" key="1">
    <citation type="submission" date="2014-02" db="EMBL/GenBank/DDBJ databases">
        <authorList>
            <person name="Sears C."/>
            <person name="Carroll K."/>
            <person name="Sack B.R."/>
            <person name="Qadri F."/>
            <person name="Myers L.L."/>
            <person name="Chung G.-T."/>
            <person name="Escheverria P."/>
            <person name="Fraser C.M."/>
            <person name="Sadzewicz L."/>
            <person name="Shefchek K.A."/>
            <person name="Tallon L."/>
            <person name="Das S.P."/>
            <person name="Daugherty S."/>
            <person name="Mongodin E.F."/>
        </authorList>
    </citation>
    <scope>NUCLEOTIDE SEQUENCE [LARGE SCALE GENOMIC DNA]</scope>
    <source>
        <strain evidence="3">3998T</strain>
        <strain evidence="4">3998T(B)3</strain>
    </source>
</reference>
<dbReference type="RefSeq" id="WP_032596384.1">
    <property type="nucleotide sequence ID" value="NZ_JGDB01000006.1"/>
</dbReference>
<evidence type="ECO:0008006" key="5">
    <source>
        <dbReference type="Google" id="ProtNLM"/>
    </source>
</evidence>